<dbReference type="PANTHER" id="PTHR40629">
    <property type="entry name" value="PRO41 PROTEIN"/>
    <property type="match status" value="1"/>
</dbReference>
<evidence type="ECO:0000313" key="7">
    <source>
        <dbReference type="Proteomes" id="UP000235388"/>
    </source>
</evidence>
<dbReference type="OrthoDB" id="2110422at2759"/>
<sequence length="149" mass="16547">MGKFIWSQWARLVALVAGAWQFWGALWAIFYRKYFWDFIGGKLGPTGTIAAGFAAPFVQLIITVPVIQATCVMCGLVTMLLEWPLNPEKVFYRSHIFKIVFYLPSAVLAALLYQTADAAVIYLIACLAYTVAIRNGETANTKAIESSKV</sequence>
<dbReference type="InterPro" id="IPR056144">
    <property type="entry name" value="DUF7727"/>
</dbReference>
<evidence type="ECO:0000313" key="4">
    <source>
        <dbReference type="EMBL" id="PLW13387.1"/>
    </source>
</evidence>
<evidence type="ECO:0000313" key="8">
    <source>
        <dbReference type="Proteomes" id="UP000235392"/>
    </source>
</evidence>
<reference evidence="7 8" key="1">
    <citation type="submission" date="2017-11" db="EMBL/GenBank/DDBJ databases">
        <title>De novo assembly and phasing of dikaryotic genomes from two isolates of Puccinia coronata f. sp. avenae, the causal agent of oat crown rust.</title>
        <authorList>
            <person name="Miller M.E."/>
            <person name="Zhang Y."/>
            <person name="Omidvar V."/>
            <person name="Sperschneider J."/>
            <person name="Schwessinger B."/>
            <person name="Raley C."/>
            <person name="Palmer J.M."/>
            <person name="Garnica D."/>
            <person name="Upadhyaya N."/>
            <person name="Rathjen J."/>
            <person name="Taylor J.M."/>
            <person name="Park R.F."/>
            <person name="Dodds P.N."/>
            <person name="Hirsch C.D."/>
            <person name="Kianian S.F."/>
            <person name="Figueroa M."/>
        </authorList>
    </citation>
    <scope>NUCLEOTIDE SEQUENCE [LARGE SCALE GENOMIC DNA]</scope>
    <source>
        <strain evidence="3">12NC29</strain>
        <strain evidence="4">12SD80</strain>
    </source>
</reference>
<evidence type="ECO:0000256" key="1">
    <source>
        <dbReference type="SAM" id="Phobius"/>
    </source>
</evidence>
<keyword evidence="1" id="KW-0472">Membrane</keyword>
<keyword evidence="1" id="KW-1133">Transmembrane helix</keyword>
<keyword evidence="7" id="KW-1185">Reference proteome</keyword>
<gene>
    <name evidence="6" type="ORF">PCANC_13798</name>
    <name evidence="3" type="ORF">PCANC_21172</name>
    <name evidence="5" type="ORF">PCASD_11368</name>
    <name evidence="4" type="ORF">PCASD_19193</name>
</gene>
<dbReference type="AlphaFoldDB" id="A0A2N5SEV9"/>
<dbReference type="PANTHER" id="PTHR40629:SF1">
    <property type="entry name" value="PRO41 PROTEIN"/>
    <property type="match status" value="1"/>
</dbReference>
<evidence type="ECO:0000313" key="5">
    <source>
        <dbReference type="EMBL" id="PLW36613.1"/>
    </source>
</evidence>
<feature type="transmembrane region" description="Helical" evidence="1">
    <location>
        <begin position="119"/>
        <end position="136"/>
    </location>
</feature>
<evidence type="ECO:0000313" key="3">
    <source>
        <dbReference type="EMBL" id="PLW11749.1"/>
    </source>
</evidence>
<feature type="domain" description="DUF7727" evidence="2">
    <location>
        <begin position="1"/>
        <end position="137"/>
    </location>
</feature>
<dbReference type="EMBL" id="PGCI01000157">
    <property type="protein sequence ID" value="PLW36613.1"/>
    <property type="molecule type" value="Genomic_DNA"/>
</dbReference>
<keyword evidence="1" id="KW-0812">Transmembrane</keyword>
<evidence type="ECO:0000313" key="6">
    <source>
        <dbReference type="EMBL" id="PLW44112.1"/>
    </source>
</evidence>
<evidence type="ECO:0000259" key="2">
    <source>
        <dbReference type="Pfam" id="PF24853"/>
    </source>
</evidence>
<dbReference type="Proteomes" id="UP000235392">
    <property type="component" value="Unassembled WGS sequence"/>
</dbReference>
<feature type="transmembrane region" description="Helical" evidence="1">
    <location>
        <begin position="12"/>
        <end position="30"/>
    </location>
</feature>
<feature type="transmembrane region" description="Helical" evidence="1">
    <location>
        <begin position="95"/>
        <end position="113"/>
    </location>
</feature>
<dbReference type="Proteomes" id="UP000235388">
    <property type="component" value="Unassembled WGS sequence"/>
</dbReference>
<accession>A0A2N5SEV9</accession>
<dbReference type="EMBL" id="PGCJ01000140">
    <property type="protein sequence ID" value="PLW44112.1"/>
    <property type="molecule type" value="Genomic_DNA"/>
</dbReference>
<protein>
    <recommendedName>
        <fullName evidence="2">DUF7727 domain-containing protein</fullName>
    </recommendedName>
</protein>
<name>A0A2N5SEV9_9BASI</name>
<dbReference type="EMBL" id="PGCI01000854">
    <property type="protein sequence ID" value="PLW13387.1"/>
    <property type="molecule type" value="Genomic_DNA"/>
</dbReference>
<proteinExistence type="predicted"/>
<organism evidence="3 7">
    <name type="scientific">Puccinia coronata f. sp. avenae</name>
    <dbReference type="NCBI Taxonomy" id="200324"/>
    <lineage>
        <taxon>Eukaryota</taxon>
        <taxon>Fungi</taxon>
        <taxon>Dikarya</taxon>
        <taxon>Basidiomycota</taxon>
        <taxon>Pucciniomycotina</taxon>
        <taxon>Pucciniomycetes</taxon>
        <taxon>Pucciniales</taxon>
        <taxon>Pucciniaceae</taxon>
        <taxon>Puccinia</taxon>
    </lineage>
</organism>
<comment type="caution">
    <text evidence="3">The sequence shown here is derived from an EMBL/GenBank/DDBJ whole genome shotgun (WGS) entry which is preliminary data.</text>
</comment>
<feature type="transmembrane region" description="Helical" evidence="1">
    <location>
        <begin position="50"/>
        <end position="83"/>
    </location>
</feature>
<dbReference type="EMBL" id="PGCJ01001007">
    <property type="protein sequence ID" value="PLW11749.1"/>
    <property type="molecule type" value="Genomic_DNA"/>
</dbReference>
<dbReference type="Pfam" id="PF24853">
    <property type="entry name" value="DUF7727"/>
    <property type="match status" value="1"/>
</dbReference>